<evidence type="ECO:0000256" key="8">
    <source>
        <dbReference type="ARBA" id="ARBA00050025"/>
    </source>
</evidence>
<evidence type="ECO:0000256" key="7">
    <source>
        <dbReference type="ARBA" id="ARBA00023177"/>
    </source>
</evidence>
<evidence type="ECO:0000256" key="2">
    <source>
        <dbReference type="ARBA" id="ARBA00005887"/>
    </source>
</evidence>
<dbReference type="InterPro" id="IPR002229">
    <property type="entry name" value="RhesusRHD"/>
</dbReference>
<keyword evidence="3 9" id="KW-0813">Transport</keyword>
<dbReference type="InterPro" id="IPR024041">
    <property type="entry name" value="NH4_transpt_AmtB-like_dom"/>
</dbReference>
<comment type="similarity">
    <text evidence="2 9">Belongs to the ammonia transporter channel (TC 1.A.11.2) family.</text>
</comment>
<comment type="subcellular location">
    <subcellularLocation>
        <location evidence="9">Cell membrane</location>
        <topology evidence="9">Multi-pass membrane protein</topology>
    </subcellularLocation>
    <subcellularLocation>
        <location evidence="1">Membrane</location>
        <topology evidence="1">Multi-pass membrane protein</topology>
    </subcellularLocation>
</comment>
<keyword evidence="12" id="KW-1185">Reference proteome</keyword>
<name>A0ABM9N5L1_9LACO</name>
<accession>A0ABM9N5L1</accession>
<keyword evidence="7 9" id="KW-0924">Ammonia transport</keyword>
<dbReference type="EMBL" id="CAWVOH010000002">
    <property type="protein sequence ID" value="CAK8054493.1"/>
    <property type="molecule type" value="Genomic_DNA"/>
</dbReference>
<feature type="transmembrane region" description="Helical" evidence="9">
    <location>
        <begin position="269"/>
        <end position="290"/>
    </location>
</feature>
<dbReference type="InterPro" id="IPR018047">
    <property type="entry name" value="Ammonium_transpt_CS"/>
</dbReference>
<evidence type="ECO:0000256" key="4">
    <source>
        <dbReference type="ARBA" id="ARBA00022692"/>
    </source>
</evidence>
<feature type="transmembrane region" description="Helical" evidence="9">
    <location>
        <begin position="90"/>
        <end position="111"/>
    </location>
</feature>
<keyword evidence="5 9" id="KW-1133">Transmembrane helix</keyword>
<reference evidence="11 12" key="1">
    <citation type="submission" date="2024-01" db="EMBL/GenBank/DDBJ databases">
        <authorList>
            <person name="Botero Cardona J."/>
        </authorList>
    </citation>
    <scope>NUCLEOTIDE SEQUENCE [LARGE SCALE GENOMIC DNA]</scope>
    <source>
        <strain evidence="11 12">LMG 33000</strain>
    </source>
</reference>
<feature type="transmembrane region" description="Helical" evidence="9">
    <location>
        <begin position="40"/>
        <end position="70"/>
    </location>
</feature>
<evidence type="ECO:0000259" key="10">
    <source>
        <dbReference type="Pfam" id="PF00909"/>
    </source>
</evidence>
<dbReference type="NCBIfam" id="TIGR00836">
    <property type="entry name" value="amt"/>
    <property type="match status" value="1"/>
</dbReference>
<dbReference type="SUPFAM" id="SSF111352">
    <property type="entry name" value="Ammonium transporter"/>
    <property type="match status" value="1"/>
</dbReference>
<feature type="domain" description="Ammonium transporter AmtB-like" evidence="10">
    <location>
        <begin position="7"/>
        <end position="387"/>
    </location>
</feature>
<evidence type="ECO:0000256" key="3">
    <source>
        <dbReference type="ARBA" id="ARBA00022448"/>
    </source>
</evidence>
<dbReference type="PRINTS" id="PR00342">
    <property type="entry name" value="RHESUSRHD"/>
</dbReference>
<dbReference type="Proteomes" id="UP001314241">
    <property type="component" value="Unassembled WGS sequence"/>
</dbReference>
<dbReference type="PANTHER" id="PTHR43029">
    <property type="entry name" value="AMMONIUM TRANSPORTER MEP2"/>
    <property type="match status" value="1"/>
</dbReference>
<feature type="transmembrane region" description="Helical" evidence="9">
    <location>
        <begin position="245"/>
        <end position="263"/>
    </location>
</feature>
<feature type="transmembrane region" description="Helical" evidence="9">
    <location>
        <begin position="215"/>
        <end position="238"/>
    </location>
</feature>
<protein>
    <recommendedName>
        <fullName evidence="8 9">Ammonium transporter</fullName>
    </recommendedName>
</protein>
<dbReference type="Pfam" id="PF00909">
    <property type="entry name" value="Ammonium_transp"/>
    <property type="match status" value="1"/>
</dbReference>
<comment type="caution">
    <text evidence="11">The sequence shown here is derived from an EMBL/GenBank/DDBJ whole genome shotgun (WGS) entry which is preliminary data.</text>
</comment>
<dbReference type="PROSITE" id="PS01219">
    <property type="entry name" value="AMMONIUM_TRANSP"/>
    <property type="match status" value="1"/>
</dbReference>
<organism evidence="11 12">
    <name type="scientific">Eupransor demetentiae</name>
    <dbReference type="NCBI Taxonomy" id="3109584"/>
    <lineage>
        <taxon>Bacteria</taxon>
        <taxon>Bacillati</taxon>
        <taxon>Bacillota</taxon>
        <taxon>Bacilli</taxon>
        <taxon>Lactobacillales</taxon>
        <taxon>Lactobacillaceae</taxon>
        <taxon>Eupransor</taxon>
    </lineage>
</organism>
<dbReference type="Gene3D" id="1.10.3430.10">
    <property type="entry name" value="Ammonium transporter AmtB like domains"/>
    <property type="match status" value="1"/>
</dbReference>
<dbReference type="InterPro" id="IPR001905">
    <property type="entry name" value="Ammonium_transpt"/>
</dbReference>
<dbReference type="InterPro" id="IPR029020">
    <property type="entry name" value="Ammonium/urea_transptr"/>
</dbReference>
<keyword evidence="6 9" id="KW-0472">Membrane</keyword>
<evidence type="ECO:0000256" key="1">
    <source>
        <dbReference type="ARBA" id="ARBA00004141"/>
    </source>
</evidence>
<evidence type="ECO:0000313" key="11">
    <source>
        <dbReference type="EMBL" id="CAK8054493.1"/>
    </source>
</evidence>
<gene>
    <name evidence="11" type="ORF">R54876_GBNLAHCA_01062</name>
</gene>
<evidence type="ECO:0000256" key="9">
    <source>
        <dbReference type="RuleBase" id="RU362002"/>
    </source>
</evidence>
<proteinExistence type="inferred from homology"/>
<feature type="transmembrane region" description="Helical" evidence="9">
    <location>
        <begin position="151"/>
        <end position="174"/>
    </location>
</feature>
<feature type="transmembrane region" description="Helical" evidence="9">
    <location>
        <begin position="186"/>
        <end position="203"/>
    </location>
</feature>
<feature type="transmembrane region" description="Helical" evidence="9">
    <location>
        <begin position="343"/>
        <end position="368"/>
    </location>
</feature>
<feature type="transmembrane region" description="Helical" evidence="9">
    <location>
        <begin position="302"/>
        <end position="321"/>
    </location>
</feature>
<feature type="transmembrane region" description="Helical" evidence="9">
    <location>
        <begin position="6"/>
        <end position="28"/>
    </location>
</feature>
<evidence type="ECO:0000313" key="12">
    <source>
        <dbReference type="Proteomes" id="UP001314241"/>
    </source>
</evidence>
<evidence type="ECO:0000256" key="6">
    <source>
        <dbReference type="ARBA" id="ARBA00023136"/>
    </source>
</evidence>
<dbReference type="RefSeq" id="WP_349642041.1">
    <property type="nucleotide sequence ID" value="NZ_CAWVOH010000002.1"/>
</dbReference>
<sequence length="392" mass="41394">MDSGSIAFVLISALLVWIMTPGLGLFYAGLGRQENRQHTIIVSLLLVGVTAVVWVLIGYSLAFGGVGKYLALNNLSFDRSTRGLKIPDGLFALFQGMFPIITVAIITGSIIGRMRIKAMLVFLSLWIIVVYSPLAHMVWDNGFLAKLGAIDFAGGTVVHISSGLTGLILALILGKRNPGEEGKIDSRYVLLGGIFLWLGWFGFNAGSALAANGQAILAFANTWAASAIALLTYAAVAYQRQGKLSIADLMTGALTGLVVITPAAGFVQIWAALLMGAIVGPVGYWSITALKAFFGYDDTLDAFGIHGIGGILGALLTGVFADPKLAGSAGLISGHWDLLAKQALAVLVTVVLVTVGSIILAGLTRIIIGPLRVDARNELRGFDFRLHILIEE</sequence>
<feature type="transmembrane region" description="Helical" evidence="9">
    <location>
        <begin position="118"/>
        <end position="139"/>
    </location>
</feature>
<dbReference type="PANTHER" id="PTHR43029:SF10">
    <property type="entry name" value="AMMONIUM TRANSPORTER MEP2"/>
    <property type="match status" value="1"/>
</dbReference>
<keyword evidence="4 9" id="KW-0812">Transmembrane</keyword>
<evidence type="ECO:0000256" key="5">
    <source>
        <dbReference type="ARBA" id="ARBA00022989"/>
    </source>
</evidence>